<feature type="compositionally biased region" description="Polar residues" evidence="1">
    <location>
        <begin position="476"/>
        <end position="488"/>
    </location>
</feature>
<feature type="compositionally biased region" description="Low complexity" evidence="1">
    <location>
        <begin position="650"/>
        <end position="662"/>
    </location>
</feature>
<organism evidence="2 3">
    <name type="scientific">Volvox africanus</name>
    <dbReference type="NCBI Taxonomy" id="51714"/>
    <lineage>
        <taxon>Eukaryota</taxon>
        <taxon>Viridiplantae</taxon>
        <taxon>Chlorophyta</taxon>
        <taxon>core chlorophytes</taxon>
        <taxon>Chlorophyceae</taxon>
        <taxon>CS clade</taxon>
        <taxon>Chlamydomonadales</taxon>
        <taxon>Volvocaceae</taxon>
        <taxon>Volvox</taxon>
    </lineage>
</organism>
<feature type="compositionally biased region" description="Pro residues" evidence="1">
    <location>
        <begin position="697"/>
        <end position="715"/>
    </location>
</feature>
<feature type="region of interest" description="Disordered" evidence="1">
    <location>
        <begin position="640"/>
        <end position="794"/>
    </location>
</feature>
<reference evidence="2 3" key="1">
    <citation type="journal article" date="2023" name="IScience">
        <title>Expanded male sex-determining region conserved during the evolution of homothallism in the green alga Volvox.</title>
        <authorList>
            <person name="Yamamoto K."/>
            <person name="Matsuzaki R."/>
            <person name="Mahakham W."/>
            <person name="Heman W."/>
            <person name="Sekimoto H."/>
            <person name="Kawachi M."/>
            <person name="Minakuchi Y."/>
            <person name="Toyoda A."/>
            <person name="Nozaki H."/>
        </authorList>
    </citation>
    <scope>NUCLEOTIDE SEQUENCE [LARGE SCALE GENOMIC DNA]</scope>
    <source>
        <strain evidence="2 3">NIES-4468</strain>
    </source>
</reference>
<feature type="compositionally biased region" description="Pro residues" evidence="1">
    <location>
        <begin position="491"/>
        <end position="500"/>
    </location>
</feature>
<evidence type="ECO:0000313" key="3">
    <source>
        <dbReference type="Proteomes" id="UP001165090"/>
    </source>
</evidence>
<feature type="compositionally biased region" description="Low complexity" evidence="1">
    <location>
        <begin position="290"/>
        <end position="317"/>
    </location>
</feature>
<feature type="region of interest" description="Disordered" evidence="1">
    <location>
        <begin position="280"/>
        <end position="352"/>
    </location>
</feature>
<name>A0ABQ5RMQ6_9CHLO</name>
<sequence length="794" mass="79079">AAGHALLLCGQRHAAVALALEVMGREVDRVLDATKATLESLRANRSYDATVLADCMPPIATELMSHAAAAVTSCFWLAAQMVLTPLVVHVHMTPPAPPPPNHTPGDTQHHPGPPELIASSGAQGAAAAGIAQGLSSSNGSGSSSSSSSSGSCYSSSLHVSSCVTFTIVTTGNLRVGGPVLVPAAAAAAAPTIRPGEPSLAPLNQPLLTTWQPRRAVLYLDITRLNATNAAAVATAPGSDPQAASPPPAAMDTAALPHLPAALELLGWTLRHAEEFYHGHFAAGPPNESGPALTAAAAPPTKAPSAAPSTASTPRGSAVLPGGTGPSRRGSASVAGSVSVAENVPPPPTAALATDPLTALSEAKLAAHMAEEADVAVLAGGRLADAGSLIKWLSQNGMLVLVAADLQQLPEALAGTTGGSSGDNNDNDNTAARALARTLVGLLATHHLQAATVRTLMQPLSHGAAQPASAATPRPGTRSSASTPRTSLSGKPGPPMTPVPPASTTLSAAAAPGTAASAAASGLQPLAVLTHLPDLALAKPALAICNELARRVDLALQALEAAFAAAPPLAPHAAMLARHVSRQLAQQRLLLEGLLLAPELLRARHPGTVPLPGSVAAAATAAAGRGSTPWQPWGRLGDVAATPPLPPVGMSQASPPAPSRQSSLGRMRPSLPAMTPKSSVSRRTSMAGGATATAVTPPWSPSVHPAPPPPPPPPSVPVGTTDAYSTESEDEEVGVSKLAPVPRAASSGVGLSGAMSYGGGAPVLVPDEPDADSDAASIASASTLGSLVSRGRIPR</sequence>
<evidence type="ECO:0000256" key="1">
    <source>
        <dbReference type="SAM" id="MobiDB-lite"/>
    </source>
</evidence>
<accession>A0ABQ5RMQ6</accession>
<dbReference type="Proteomes" id="UP001165090">
    <property type="component" value="Unassembled WGS sequence"/>
</dbReference>
<feature type="region of interest" description="Disordered" evidence="1">
    <location>
        <begin position="458"/>
        <end position="505"/>
    </location>
</feature>
<protein>
    <submittedName>
        <fullName evidence="2">Uncharacterized protein</fullName>
    </submittedName>
</protein>
<feature type="non-terminal residue" evidence="2">
    <location>
        <position position="1"/>
    </location>
</feature>
<gene>
    <name evidence="2" type="ORF">VaNZ11_000605</name>
</gene>
<comment type="caution">
    <text evidence="2">The sequence shown here is derived from an EMBL/GenBank/DDBJ whole genome shotgun (WGS) entry which is preliminary data.</text>
</comment>
<dbReference type="EMBL" id="BSDZ01000003">
    <property type="protein sequence ID" value="GLI58840.1"/>
    <property type="molecule type" value="Genomic_DNA"/>
</dbReference>
<feature type="compositionally biased region" description="Low complexity" evidence="1">
    <location>
        <begin position="326"/>
        <end position="340"/>
    </location>
</feature>
<evidence type="ECO:0000313" key="2">
    <source>
        <dbReference type="EMBL" id="GLI58840.1"/>
    </source>
</evidence>
<proteinExistence type="predicted"/>
<keyword evidence="3" id="KW-1185">Reference proteome</keyword>
<feature type="region of interest" description="Disordered" evidence="1">
    <location>
        <begin position="94"/>
        <end position="121"/>
    </location>
</feature>